<name>A0A0C2Y5M9_HEBCY</name>
<keyword evidence="2" id="KW-0812">Transmembrane</keyword>
<evidence type="ECO:0000313" key="3">
    <source>
        <dbReference type="EMBL" id="KIM36362.1"/>
    </source>
</evidence>
<feature type="transmembrane region" description="Helical" evidence="2">
    <location>
        <begin position="16"/>
        <end position="34"/>
    </location>
</feature>
<evidence type="ECO:0000313" key="4">
    <source>
        <dbReference type="Proteomes" id="UP000053424"/>
    </source>
</evidence>
<feature type="region of interest" description="Disordered" evidence="1">
    <location>
        <begin position="74"/>
        <end position="99"/>
    </location>
</feature>
<feature type="compositionally biased region" description="Polar residues" evidence="1">
    <location>
        <begin position="88"/>
        <end position="99"/>
    </location>
</feature>
<reference evidence="4" key="2">
    <citation type="submission" date="2015-01" db="EMBL/GenBank/DDBJ databases">
        <title>Evolutionary Origins and Diversification of the Mycorrhizal Mutualists.</title>
        <authorList>
            <consortium name="DOE Joint Genome Institute"/>
            <consortium name="Mycorrhizal Genomics Consortium"/>
            <person name="Kohler A."/>
            <person name="Kuo A."/>
            <person name="Nagy L.G."/>
            <person name="Floudas D."/>
            <person name="Copeland A."/>
            <person name="Barry K.W."/>
            <person name="Cichocki N."/>
            <person name="Veneault-Fourrey C."/>
            <person name="LaButti K."/>
            <person name="Lindquist E.A."/>
            <person name="Lipzen A."/>
            <person name="Lundell T."/>
            <person name="Morin E."/>
            <person name="Murat C."/>
            <person name="Riley R."/>
            <person name="Ohm R."/>
            <person name="Sun H."/>
            <person name="Tunlid A."/>
            <person name="Henrissat B."/>
            <person name="Grigoriev I.V."/>
            <person name="Hibbett D.S."/>
            <person name="Martin F."/>
        </authorList>
    </citation>
    <scope>NUCLEOTIDE SEQUENCE [LARGE SCALE GENOMIC DNA]</scope>
    <source>
        <strain evidence="4">h7</strain>
    </source>
</reference>
<dbReference type="AlphaFoldDB" id="A0A0C2Y5M9"/>
<accession>A0A0C2Y5M9</accession>
<keyword evidence="2" id="KW-1133">Transmembrane helix</keyword>
<reference evidence="3 4" key="1">
    <citation type="submission" date="2014-04" db="EMBL/GenBank/DDBJ databases">
        <authorList>
            <consortium name="DOE Joint Genome Institute"/>
            <person name="Kuo A."/>
            <person name="Gay G."/>
            <person name="Dore J."/>
            <person name="Kohler A."/>
            <person name="Nagy L.G."/>
            <person name="Floudas D."/>
            <person name="Copeland A."/>
            <person name="Barry K.W."/>
            <person name="Cichocki N."/>
            <person name="Veneault-Fourrey C."/>
            <person name="LaButti K."/>
            <person name="Lindquist E.A."/>
            <person name="Lipzen A."/>
            <person name="Lundell T."/>
            <person name="Morin E."/>
            <person name="Murat C."/>
            <person name="Sun H."/>
            <person name="Tunlid A."/>
            <person name="Henrissat B."/>
            <person name="Grigoriev I.V."/>
            <person name="Hibbett D.S."/>
            <person name="Martin F."/>
            <person name="Nordberg H.P."/>
            <person name="Cantor M.N."/>
            <person name="Hua S.X."/>
        </authorList>
    </citation>
    <scope>NUCLEOTIDE SEQUENCE [LARGE SCALE GENOMIC DNA]</scope>
    <source>
        <strain evidence="4">h7</strain>
    </source>
</reference>
<evidence type="ECO:0000256" key="2">
    <source>
        <dbReference type="SAM" id="Phobius"/>
    </source>
</evidence>
<organism evidence="3 4">
    <name type="scientific">Hebeloma cylindrosporum</name>
    <dbReference type="NCBI Taxonomy" id="76867"/>
    <lineage>
        <taxon>Eukaryota</taxon>
        <taxon>Fungi</taxon>
        <taxon>Dikarya</taxon>
        <taxon>Basidiomycota</taxon>
        <taxon>Agaricomycotina</taxon>
        <taxon>Agaricomycetes</taxon>
        <taxon>Agaricomycetidae</taxon>
        <taxon>Agaricales</taxon>
        <taxon>Agaricineae</taxon>
        <taxon>Hymenogastraceae</taxon>
        <taxon>Hebeloma</taxon>
    </lineage>
</organism>
<dbReference type="HOGENOM" id="CLU_2320684_0_0_1"/>
<sequence>MSDNSDALRQWLQQNLNTRFFTSIGAGILVGLIISERKFSVRLENGQGGIFSLTSDELGPQDFGGGRRIYPAPPPFPVRMGPGGSAGNMGTSSDNPPQY</sequence>
<proteinExistence type="predicted"/>
<dbReference type="Proteomes" id="UP000053424">
    <property type="component" value="Unassembled WGS sequence"/>
</dbReference>
<evidence type="ECO:0000256" key="1">
    <source>
        <dbReference type="SAM" id="MobiDB-lite"/>
    </source>
</evidence>
<keyword evidence="4" id="KW-1185">Reference proteome</keyword>
<keyword evidence="2" id="KW-0472">Membrane</keyword>
<protein>
    <submittedName>
        <fullName evidence="3">Uncharacterized protein</fullName>
    </submittedName>
</protein>
<gene>
    <name evidence="3" type="ORF">M413DRAFT_31778</name>
</gene>
<dbReference type="EMBL" id="KN831806">
    <property type="protein sequence ID" value="KIM36362.1"/>
    <property type="molecule type" value="Genomic_DNA"/>
</dbReference>